<keyword evidence="5" id="KW-1133">Transmembrane helix</keyword>
<dbReference type="PANTHER" id="PTHR47966">
    <property type="entry name" value="BETA-SITE APP-CLEAVING ENZYME, ISOFORM A-RELATED"/>
    <property type="match status" value="1"/>
</dbReference>
<dbReference type="STRING" id="685588.A0A067SV62"/>
<evidence type="ECO:0000256" key="6">
    <source>
        <dbReference type="SAM" id="SignalP"/>
    </source>
</evidence>
<dbReference type="PROSITE" id="PS00141">
    <property type="entry name" value="ASP_PROTEASE"/>
    <property type="match status" value="1"/>
</dbReference>
<dbReference type="SUPFAM" id="SSF50630">
    <property type="entry name" value="Acid proteases"/>
    <property type="match status" value="1"/>
</dbReference>
<name>A0A067SV62_GALM3</name>
<dbReference type="InterPro" id="IPR034164">
    <property type="entry name" value="Pepsin-like_dom"/>
</dbReference>
<dbReference type="Proteomes" id="UP000027222">
    <property type="component" value="Unassembled WGS sequence"/>
</dbReference>
<gene>
    <name evidence="8" type="ORF">GALMADRAFT_141158</name>
</gene>
<proteinExistence type="inferred from homology"/>
<dbReference type="PANTHER" id="PTHR47966:SF51">
    <property type="entry name" value="BETA-SITE APP-CLEAVING ENZYME, ISOFORM A-RELATED"/>
    <property type="match status" value="1"/>
</dbReference>
<keyword evidence="3" id="KW-0378">Hydrolase</keyword>
<sequence length="595" mass="62253">MRSPSPFSTFVSLFLVLSSPTADALRLPFHKRAVSGHGITVSSPFSSSTFAFGQAATDSEDVNNLQDIRYVTNITINNVQVQVALDTGSTDLWVIPTGGIGTFNDTGIQIDLRYGDGSYGTSGTIGVSPFEFGTYKIEKQAFMNAVQSDIGNLQQIGVFGLMGLSFDFITASPINQKIESLYGPDATWGRSVLQNIFQQNPTEPNFIAIDLSRTGDLEDTDGGSFTIGETLPKYANVTSTSKLAQYPTGGDRWTTLLDGLFVDGKSIDVVSTIAGVPAGSSQALLDTGDPNAILPVAMYDGIYSSIPGSALYDGPDGRIWVIPCSTTAHVEVVFGGVHYPFHPLDLSTISDPLTIDGKDYVACVSALKGIDRWGGDDYDISLGDSFLRNVYALFDFGDAAPDGTTKDPYIQLLSKIDPAKAISEVATIRGKTMATLPPEMDPSTLVGILMGTGTGTGTGDPTSAGPVAPTAASTDGPAPTSSDADGLSSANEGSSRTKSNSDVDLALGGSGGSDGIVTIDASLVKKYGLIAFCLLGANLLVGLVLIVLGVLACVRRGSTKRGLAATRAGAPVYVPVKSMDRDEGYSDSYQKGYSQ</sequence>
<evidence type="ECO:0000256" key="3">
    <source>
        <dbReference type="RuleBase" id="RU000454"/>
    </source>
</evidence>
<protein>
    <recommendedName>
        <fullName evidence="7">Peptidase A1 domain-containing protein</fullName>
    </recommendedName>
</protein>
<evidence type="ECO:0000259" key="7">
    <source>
        <dbReference type="PROSITE" id="PS51767"/>
    </source>
</evidence>
<evidence type="ECO:0000256" key="4">
    <source>
        <dbReference type="SAM" id="MobiDB-lite"/>
    </source>
</evidence>
<dbReference type="AlphaFoldDB" id="A0A067SV62"/>
<keyword evidence="3" id="KW-0645">Protease</keyword>
<dbReference type="InterPro" id="IPR001969">
    <property type="entry name" value="Aspartic_peptidase_AS"/>
</dbReference>
<feature type="domain" description="Peptidase A1" evidence="7">
    <location>
        <begin position="70"/>
        <end position="405"/>
    </location>
</feature>
<evidence type="ECO:0000256" key="2">
    <source>
        <dbReference type="ARBA" id="ARBA00022750"/>
    </source>
</evidence>
<accession>A0A067SV62</accession>
<feature type="transmembrane region" description="Helical" evidence="5">
    <location>
        <begin position="527"/>
        <end position="554"/>
    </location>
</feature>
<dbReference type="InterPro" id="IPR033121">
    <property type="entry name" value="PEPTIDASE_A1"/>
</dbReference>
<keyword evidence="6" id="KW-0732">Signal</keyword>
<dbReference type="InterPro" id="IPR021109">
    <property type="entry name" value="Peptidase_aspartic_dom_sf"/>
</dbReference>
<dbReference type="CDD" id="cd05471">
    <property type="entry name" value="pepsin_like"/>
    <property type="match status" value="1"/>
</dbReference>
<evidence type="ECO:0000256" key="5">
    <source>
        <dbReference type="SAM" id="Phobius"/>
    </source>
</evidence>
<dbReference type="GO" id="GO:0006508">
    <property type="term" value="P:proteolysis"/>
    <property type="evidence" value="ECO:0007669"/>
    <property type="project" value="UniProtKB-KW"/>
</dbReference>
<dbReference type="GO" id="GO:0004190">
    <property type="term" value="F:aspartic-type endopeptidase activity"/>
    <property type="evidence" value="ECO:0007669"/>
    <property type="project" value="UniProtKB-KW"/>
</dbReference>
<keyword evidence="5" id="KW-0472">Membrane</keyword>
<dbReference type="HOGENOM" id="CLU_013253_8_2_1"/>
<feature type="region of interest" description="Disordered" evidence="4">
    <location>
        <begin position="450"/>
        <end position="503"/>
    </location>
</feature>
<feature type="signal peptide" evidence="6">
    <location>
        <begin position="1"/>
        <end position="24"/>
    </location>
</feature>
<organism evidence="8 9">
    <name type="scientific">Galerina marginata (strain CBS 339.88)</name>
    <dbReference type="NCBI Taxonomy" id="685588"/>
    <lineage>
        <taxon>Eukaryota</taxon>
        <taxon>Fungi</taxon>
        <taxon>Dikarya</taxon>
        <taxon>Basidiomycota</taxon>
        <taxon>Agaricomycotina</taxon>
        <taxon>Agaricomycetes</taxon>
        <taxon>Agaricomycetidae</taxon>
        <taxon>Agaricales</taxon>
        <taxon>Agaricineae</taxon>
        <taxon>Strophariaceae</taxon>
        <taxon>Galerina</taxon>
    </lineage>
</organism>
<dbReference type="EMBL" id="KL142382">
    <property type="protein sequence ID" value="KDR74825.1"/>
    <property type="molecule type" value="Genomic_DNA"/>
</dbReference>
<dbReference type="PRINTS" id="PR00792">
    <property type="entry name" value="PEPSIN"/>
</dbReference>
<comment type="similarity">
    <text evidence="1 3">Belongs to the peptidase A1 family.</text>
</comment>
<evidence type="ECO:0000313" key="8">
    <source>
        <dbReference type="EMBL" id="KDR74825.1"/>
    </source>
</evidence>
<dbReference type="Pfam" id="PF00026">
    <property type="entry name" value="Asp"/>
    <property type="match status" value="1"/>
</dbReference>
<feature type="compositionally biased region" description="Polar residues" evidence="4">
    <location>
        <begin position="479"/>
        <end position="500"/>
    </location>
</feature>
<evidence type="ECO:0000313" key="9">
    <source>
        <dbReference type="Proteomes" id="UP000027222"/>
    </source>
</evidence>
<reference evidence="9" key="1">
    <citation type="journal article" date="2014" name="Proc. Natl. Acad. Sci. U.S.A.">
        <title>Extensive sampling of basidiomycete genomes demonstrates inadequacy of the white-rot/brown-rot paradigm for wood decay fungi.</title>
        <authorList>
            <person name="Riley R."/>
            <person name="Salamov A.A."/>
            <person name="Brown D.W."/>
            <person name="Nagy L.G."/>
            <person name="Floudas D."/>
            <person name="Held B.W."/>
            <person name="Levasseur A."/>
            <person name="Lombard V."/>
            <person name="Morin E."/>
            <person name="Otillar R."/>
            <person name="Lindquist E.A."/>
            <person name="Sun H."/>
            <person name="LaButti K.M."/>
            <person name="Schmutz J."/>
            <person name="Jabbour D."/>
            <person name="Luo H."/>
            <person name="Baker S.E."/>
            <person name="Pisabarro A.G."/>
            <person name="Walton J.D."/>
            <person name="Blanchette R.A."/>
            <person name="Henrissat B."/>
            <person name="Martin F."/>
            <person name="Cullen D."/>
            <person name="Hibbett D.S."/>
            <person name="Grigoriev I.V."/>
        </authorList>
    </citation>
    <scope>NUCLEOTIDE SEQUENCE [LARGE SCALE GENOMIC DNA]</scope>
    <source>
        <strain evidence="9">CBS 339.88</strain>
    </source>
</reference>
<keyword evidence="9" id="KW-1185">Reference proteome</keyword>
<dbReference type="PROSITE" id="PS51767">
    <property type="entry name" value="PEPTIDASE_A1"/>
    <property type="match status" value="1"/>
</dbReference>
<dbReference type="Gene3D" id="2.40.70.10">
    <property type="entry name" value="Acid Proteases"/>
    <property type="match status" value="2"/>
</dbReference>
<keyword evidence="5" id="KW-0812">Transmembrane</keyword>
<dbReference type="OrthoDB" id="771136at2759"/>
<feature type="chain" id="PRO_5001646172" description="Peptidase A1 domain-containing protein" evidence="6">
    <location>
        <begin position="25"/>
        <end position="595"/>
    </location>
</feature>
<evidence type="ECO:0000256" key="1">
    <source>
        <dbReference type="ARBA" id="ARBA00007447"/>
    </source>
</evidence>
<dbReference type="InterPro" id="IPR001461">
    <property type="entry name" value="Aspartic_peptidase_A1"/>
</dbReference>
<keyword evidence="2 3" id="KW-0064">Aspartyl protease</keyword>